<dbReference type="Gene3D" id="2.40.70.10">
    <property type="entry name" value="Acid Proteases"/>
    <property type="match status" value="1"/>
</dbReference>
<name>A0A9D4WPI6_PEA</name>
<organism evidence="1 2">
    <name type="scientific">Pisum sativum</name>
    <name type="common">Garden pea</name>
    <name type="synonym">Lathyrus oleraceus</name>
    <dbReference type="NCBI Taxonomy" id="3888"/>
    <lineage>
        <taxon>Eukaryota</taxon>
        <taxon>Viridiplantae</taxon>
        <taxon>Streptophyta</taxon>
        <taxon>Embryophyta</taxon>
        <taxon>Tracheophyta</taxon>
        <taxon>Spermatophyta</taxon>
        <taxon>Magnoliopsida</taxon>
        <taxon>eudicotyledons</taxon>
        <taxon>Gunneridae</taxon>
        <taxon>Pentapetalae</taxon>
        <taxon>rosids</taxon>
        <taxon>fabids</taxon>
        <taxon>Fabales</taxon>
        <taxon>Fabaceae</taxon>
        <taxon>Papilionoideae</taxon>
        <taxon>50 kb inversion clade</taxon>
        <taxon>NPAAA clade</taxon>
        <taxon>Hologalegina</taxon>
        <taxon>IRL clade</taxon>
        <taxon>Fabeae</taxon>
        <taxon>Lathyrus</taxon>
    </lineage>
</organism>
<protein>
    <submittedName>
        <fullName evidence="1">Uncharacterized protein</fullName>
    </submittedName>
</protein>
<dbReference type="PANTHER" id="PTHR33067">
    <property type="entry name" value="RNA-DIRECTED DNA POLYMERASE-RELATED"/>
    <property type="match status" value="1"/>
</dbReference>
<accession>A0A9D4WPI6</accession>
<proteinExistence type="predicted"/>
<gene>
    <name evidence="1" type="ORF">KIW84_052762</name>
</gene>
<sequence>MQLTDKTCRTIVGKVNNVLIQVGKHLFHVDFVILDIKAGPKAPLILGIPFMKTARMLEDMDKGEVKAIIKDYVPKEIRYWTKKTIWSKVPYGRNRFKSQDQKQDFEKLRSRKLVAERRVQLEDLGEFSKFIQEIKTREWQTLANPLDEINVDIIREFYANAKPEREYAMLAITSWVRGREIPYD</sequence>
<evidence type="ECO:0000313" key="2">
    <source>
        <dbReference type="Proteomes" id="UP001058974"/>
    </source>
</evidence>
<dbReference type="PANTHER" id="PTHR33067:SF9">
    <property type="entry name" value="RNA-DIRECTED DNA POLYMERASE"/>
    <property type="match status" value="1"/>
</dbReference>
<reference evidence="1 2" key="1">
    <citation type="journal article" date="2022" name="Nat. Genet.">
        <title>Improved pea reference genome and pan-genome highlight genomic features and evolutionary characteristics.</title>
        <authorList>
            <person name="Yang T."/>
            <person name="Liu R."/>
            <person name="Luo Y."/>
            <person name="Hu S."/>
            <person name="Wang D."/>
            <person name="Wang C."/>
            <person name="Pandey M.K."/>
            <person name="Ge S."/>
            <person name="Xu Q."/>
            <person name="Li N."/>
            <person name="Li G."/>
            <person name="Huang Y."/>
            <person name="Saxena R.K."/>
            <person name="Ji Y."/>
            <person name="Li M."/>
            <person name="Yan X."/>
            <person name="He Y."/>
            <person name="Liu Y."/>
            <person name="Wang X."/>
            <person name="Xiang C."/>
            <person name="Varshney R.K."/>
            <person name="Ding H."/>
            <person name="Gao S."/>
            <person name="Zong X."/>
        </authorList>
    </citation>
    <scope>NUCLEOTIDE SEQUENCE [LARGE SCALE GENOMIC DNA]</scope>
    <source>
        <strain evidence="1 2">cv. Zhongwan 6</strain>
    </source>
</reference>
<dbReference type="Proteomes" id="UP001058974">
    <property type="component" value="Chromosome 5"/>
</dbReference>
<comment type="caution">
    <text evidence="1">The sequence shown here is derived from an EMBL/GenBank/DDBJ whole genome shotgun (WGS) entry which is preliminary data.</text>
</comment>
<keyword evidence="2" id="KW-1185">Reference proteome</keyword>
<dbReference type="AlphaFoldDB" id="A0A9D4WPI6"/>
<evidence type="ECO:0000313" key="1">
    <source>
        <dbReference type="EMBL" id="KAI5406136.1"/>
    </source>
</evidence>
<dbReference type="EMBL" id="JAMSHJ010000005">
    <property type="protein sequence ID" value="KAI5406136.1"/>
    <property type="molecule type" value="Genomic_DNA"/>
</dbReference>
<dbReference type="InterPro" id="IPR021109">
    <property type="entry name" value="Peptidase_aspartic_dom_sf"/>
</dbReference>
<dbReference type="Gramene" id="Psat05G0276200-T1">
    <property type="protein sequence ID" value="KAI5406136.1"/>
    <property type="gene ID" value="KIW84_052762"/>
</dbReference>